<evidence type="ECO:0000256" key="6">
    <source>
        <dbReference type="SAM" id="Phobius"/>
    </source>
</evidence>
<evidence type="ECO:0008006" key="8">
    <source>
        <dbReference type="Google" id="ProtNLM"/>
    </source>
</evidence>
<evidence type="ECO:0000256" key="3">
    <source>
        <dbReference type="ARBA" id="ARBA00022692"/>
    </source>
</evidence>
<feature type="transmembrane region" description="Helical" evidence="6">
    <location>
        <begin position="342"/>
        <end position="361"/>
    </location>
</feature>
<reference evidence="7" key="1">
    <citation type="submission" date="2015-01" db="EMBL/GenBank/DDBJ databases">
        <authorList>
            <person name="Durling Mikael"/>
        </authorList>
    </citation>
    <scope>NUCLEOTIDE SEQUENCE</scope>
</reference>
<name>A0A0B7KIC3_BIOOC</name>
<dbReference type="InterPro" id="IPR011701">
    <property type="entry name" value="MFS"/>
</dbReference>
<feature type="transmembrane region" description="Helical" evidence="6">
    <location>
        <begin position="462"/>
        <end position="482"/>
    </location>
</feature>
<protein>
    <recommendedName>
        <fullName evidence="8">Major facilitator superfamily (MFS) profile domain-containing protein</fullName>
    </recommendedName>
</protein>
<organism evidence="7">
    <name type="scientific">Bionectria ochroleuca</name>
    <name type="common">Gliocladium roseum</name>
    <dbReference type="NCBI Taxonomy" id="29856"/>
    <lineage>
        <taxon>Eukaryota</taxon>
        <taxon>Fungi</taxon>
        <taxon>Dikarya</taxon>
        <taxon>Ascomycota</taxon>
        <taxon>Pezizomycotina</taxon>
        <taxon>Sordariomycetes</taxon>
        <taxon>Hypocreomycetidae</taxon>
        <taxon>Hypocreales</taxon>
        <taxon>Bionectriaceae</taxon>
        <taxon>Clonostachys</taxon>
    </lineage>
</organism>
<proteinExistence type="predicted"/>
<feature type="transmembrane region" description="Helical" evidence="6">
    <location>
        <begin position="227"/>
        <end position="249"/>
    </location>
</feature>
<keyword evidence="4 6" id="KW-1133">Transmembrane helix</keyword>
<evidence type="ECO:0000313" key="7">
    <source>
        <dbReference type="EMBL" id="CEO54436.1"/>
    </source>
</evidence>
<evidence type="ECO:0000256" key="2">
    <source>
        <dbReference type="ARBA" id="ARBA00022448"/>
    </source>
</evidence>
<evidence type="ECO:0000256" key="4">
    <source>
        <dbReference type="ARBA" id="ARBA00022989"/>
    </source>
</evidence>
<dbReference type="PANTHER" id="PTHR43791">
    <property type="entry name" value="PERMEASE-RELATED"/>
    <property type="match status" value="1"/>
</dbReference>
<evidence type="ECO:0000256" key="5">
    <source>
        <dbReference type="ARBA" id="ARBA00023136"/>
    </source>
</evidence>
<feature type="transmembrane region" description="Helical" evidence="6">
    <location>
        <begin position="193"/>
        <end position="215"/>
    </location>
</feature>
<feature type="transmembrane region" description="Helical" evidence="6">
    <location>
        <begin position="394"/>
        <end position="413"/>
    </location>
</feature>
<dbReference type="GO" id="GO:0022857">
    <property type="term" value="F:transmembrane transporter activity"/>
    <property type="evidence" value="ECO:0007669"/>
    <property type="project" value="InterPro"/>
</dbReference>
<gene>
    <name evidence="7" type="ORF">BN869_000010494_1</name>
</gene>
<keyword evidence="3 6" id="KW-0812">Transmembrane</keyword>
<feature type="transmembrane region" description="Helical" evidence="6">
    <location>
        <begin position="367"/>
        <end position="387"/>
    </location>
</feature>
<dbReference type="AlphaFoldDB" id="A0A0B7KIC3"/>
<dbReference type="PANTHER" id="PTHR43791:SF36">
    <property type="entry name" value="TRANSPORTER, PUTATIVE (AFU_ORTHOLOGUE AFUA_6G08340)-RELATED"/>
    <property type="match status" value="1"/>
</dbReference>
<dbReference type="SUPFAM" id="SSF103473">
    <property type="entry name" value="MFS general substrate transporter"/>
    <property type="match status" value="1"/>
</dbReference>
<dbReference type="InterPro" id="IPR036259">
    <property type="entry name" value="MFS_trans_sf"/>
</dbReference>
<accession>A0A0B7KIC3</accession>
<sequence length="523" mass="57545">MAPNRANETVVEASAEGELSSHVDELSLKTAQRSGKAAITHDDTGLFEDELTREAALTALTAEEEKRLLRKVDWRLIPLLCTLYLVKKLDENNVSNARIMNKGTDRNILTQLGITSDQFGMVTVLYTLPLRTCLVKTSIIADPFSRGLVTACTAAVSNLGGLYACRFLLGLTEAGMFPGIILQLSYWYRPDEIAVRLIWICNVAGIIGGLLAYGFHAVSGAGGLSGWQWLFAIEGAATVALSILVYFTLPDSQLTSSPVPGNTKWLSPVEKAFLQARLPPNAPRSSEKNFVFKEVLHSLGDKRLWLFTLSWALMTSGKNGIDFYRPTIISRMGFSDIATAQVLNIPTSFLAIILILVLGYASNTARIPIPIYPIGCTIVIIAMYSILVIYPNDIGVYIGMMIGIACGTAWFPLMWPWRAQTVNGATGSAFAIGFVNSYGQVGDAIGPQMFQEKYEPRYQLPFGLSMALIALCGIVNGVTWWVTRRTESDTRKHKLARRWARENNEAVLDDVLDREFQPTSRGV</sequence>
<evidence type="ECO:0000256" key="1">
    <source>
        <dbReference type="ARBA" id="ARBA00004141"/>
    </source>
</evidence>
<dbReference type="EMBL" id="CDPU01000042">
    <property type="protein sequence ID" value="CEO54436.1"/>
    <property type="molecule type" value="Genomic_DNA"/>
</dbReference>
<dbReference type="Gene3D" id="1.20.1250.20">
    <property type="entry name" value="MFS general substrate transporter like domains"/>
    <property type="match status" value="2"/>
</dbReference>
<dbReference type="GO" id="GO:0016020">
    <property type="term" value="C:membrane"/>
    <property type="evidence" value="ECO:0007669"/>
    <property type="project" value="UniProtKB-SubCell"/>
</dbReference>
<dbReference type="Pfam" id="PF07690">
    <property type="entry name" value="MFS_1"/>
    <property type="match status" value="1"/>
</dbReference>
<comment type="subcellular location">
    <subcellularLocation>
        <location evidence="1">Membrane</location>
        <topology evidence="1">Multi-pass membrane protein</topology>
    </subcellularLocation>
</comment>
<keyword evidence="2" id="KW-0813">Transport</keyword>
<keyword evidence="5 6" id="KW-0472">Membrane</keyword>